<proteinExistence type="inferred from homology"/>
<dbReference type="RefSeq" id="WP_284377292.1">
    <property type="nucleotide sequence ID" value="NZ_BSNM01000001.1"/>
</dbReference>
<dbReference type="GO" id="GO:0006310">
    <property type="term" value="P:DNA recombination"/>
    <property type="evidence" value="ECO:0007669"/>
    <property type="project" value="UniProtKB-KW"/>
</dbReference>
<dbReference type="PROSITE" id="PS51900">
    <property type="entry name" value="CB"/>
    <property type="match status" value="1"/>
</dbReference>
<dbReference type="SUPFAM" id="SSF56349">
    <property type="entry name" value="DNA breaking-rejoining enzymes"/>
    <property type="match status" value="1"/>
</dbReference>
<dbReference type="GO" id="GO:0003677">
    <property type="term" value="F:DNA binding"/>
    <property type="evidence" value="ECO:0007669"/>
    <property type="project" value="UniProtKB-UniRule"/>
</dbReference>
<dbReference type="InterPro" id="IPR011010">
    <property type="entry name" value="DNA_brk_join_enz"/>
</dbReference>
<evidence type="ECO:0000256" key="2">
    <source>
        <dbReference type="ARBA" id="ARBA00022908"/>
    </source>
</evidence>
<name>A0AA37S598_9GAMM</name>
<comment type="similarity">
    <text evidence="1">Belongs to the 'phage' integrase family.</text>
</comment>
<dbReference type="InterPro" id="IPR044068">
    <property type="entry name" value="CB"/>
</dbReference>
<feature type="domain" description="Core-binding (CB)" evidence="7">
    <location>
        <begin position="13"/>
        <end position="93"/>
    </location>
</feature>
<dbReference type="Pfam" id="PF00589">
    <property type="entry name" value="Phage_integrase"/>
    <property type="match status" value="1"/>
</dbReference>
<dbReference type="Pfam" id="PF13495">
    <property type="entry name" value="Phage_int_SAM_4"/>
    <property type="match status" value="1"/>
</dbReference>
<keyword evidence="4" id="KW-0233">DNA recombination</keyword>
<evidence type="ECO:0000313" key="9">
    <source>
        <dbReference type="Proteomes" id="UP001161389"/>
    </source>
</evidence>
<dbReference type="NCBIfam" id="TIGR02249">
    <property type="entry name" value="integrase_gron"/>
    <property type="match status" value="1"/>
</dbReference>
<evidence type="ECO:0000256" key="1">
    <source>
        <dbReference type="ARBA" id="ARBA00008857"/>
    </source>
</evidence>
<evidence type="ECO:0000256" key="5">
    <source>
        <dbReference type="PROSITE-ProRule" id="PRU01248"/>
    </source>
</evidence>
<organism evidence="8 9">
    <name type="scientific">Litoribrevibacter albus</name>
    <dbReference type="NCBI Taxonomy" id="1473156"/>
    <lineage>
        <taxon>Bacteria</taxon>
        <taxon>Pseudomonadati</taxon>
        <taxon>Pseudomonadota</taxon>
        <taxon>Gammaproteobacteria</taxon>
        <taxon>Oceanospirillales</taxon>
        <taxon>Oceanospirillaceae</taxon>
        <taxon>Litoribrevibacter</taxon>
    </lineage>
</organism>
<keyword evidence="9" id="KW-1185">Reference proteome</keyword>
<dbReference type="InterPro" id="IPR004107">
    <property type="entry name" value="Integrase_SAM-like_N"/>
</dbReference>
<keyword evidence="2" id="KW-0229">DNA integration</keyword>
<dbReference type="Proteomes" id="UP001161389">
    <property type="component" value="Unassembled WGS sequence"/>
</dbReference>
<dbReference type="AlphaFoldDB" id="A0AA37S598"/>
<comment type="caution">
    <text evidence="8">The sequence shown here is derived from an EMBL/GenBank/DDBJ whole genome shotgun (WGS) entry which is preliminary data.</text>
</comment>
<evidence type="ECO:0000256" key="3">
    <source>
        <dbReference type="ARBA" id="ARBA00023125"/>
    </source>
</evidence>
<dbReference type="InterPro" id="IPR013762">
    <property type="entry name" value="Integrase-like_cat_sf"/>
</dbReference>
<dbReference type="PANTHER" id="PTHR30349">
    <property type="entry name" value="PHAGE INTEGRASE-RELATED"/>
    <property type="match status" value="1"/>
</dbReference>
<dbReference type="InterPro" id="IPR010998">
    <property type="entry name" value="Integrase_recombinase_N"/>
</dbReference>
<dbReference type="EMBL" id="BSNM01000001">
    <property type="protein sequence ID" value="GLQ29526.1"/>
    <property type="molecule type" value="Genomic_DNA"/>
</dbReference>
<dbReference type="PROSITE" id="PS51898">
    <property type="entry name" value="TYR_RECOMBINASE"/>
    <property type="match status" value="1"/>
</dbReference>
<evidence type="ECO:0000256" key="4">
    <source>
        <dbReference type="ARBA" id="ARBA00023172"/>
    </source>
</evidence>
<accession>A0AA37S598</accession>
<gene>
    <name evidence="8" type="ORF">GCM10007876_00040</name>
</gene>
<reference evidence="8" key="1">
    <citation type="journal article" date="2014" name="Int. J. Syst. Evol. Microbiol.">
        <title>Complete genome sequence of Corynebacterium casei LMG S-19264T (=DSM 44701T), isolated from a smear-ripened cheese.</title>
        <authorList>
            <consortium name="US DOE Joint Genome Institute (JGI-PGF)"/>
            <person name="Walter F."/>
            <person name="Albersmeier A."/>
            <person name="Kalinowski J."/>
            <person name="Ruckert C."/>
        </authorList>
    </citation>
    <scope>NUCLEOTIDE SEQUENCE</scope>
    <source>
        <strain evidence="8">NBRC 110071</strain>
    </source>
</reference>
<dbReference type="InterPro" id="IPR002104">
    <property type="entry name" value="Integrase_catalytic"/>
</dbReference>
<dbReference type="InterPro" id="IPR011946">
    <property type="entry name" value="Integrase_integron-type"/>
</dbReference>
<evidence type="ECO:0000259" key="6">
    <source>
        <dbReference type="PROSITE" id="PS51898"/>
    </source>
</evidence>
<feature type="domain" description="Tyr recombinase" evidence="6">
    <location>
        <begin position="110"/>
        <end position="323"/>
    </location>
</feature>
<protein>
    <submittedName>
        <fullName evidence="8">Integron integrase</fullName>
    </submittedName>
</protein>
<reference evidence="8" key="2">
    <citation type="submission" date="2023-01" db="EMBL/GenBank/DDBJ databases">
        <title>Draft genome sequence of Litoribrevibacter albus strain NBRC 110071.</title>
        <authorList>
            <person name="Sun Q."/>
            <person name="Mori K."/>
        </authorList>
    </citation>
    <scope>NUCLEOTIDE SEQUENCE</scope>
    <source>
        <strain evidence="8">NBRC 110071</strain>
    </source>
</reference>
<keyword evidence="3 5" id="KW-0238">DNA-binding</keyword>
<dbReference type="Gene3D" id="1.10.150.130">
    <property type="match status" value="1"/>
</dbReference>
<dbReference type="InterPro" id="IPR050090">
    <property type="entry name" value="Tyrosine_recombinase_XerCD"/>
</dbReference>
<dbReference type="GO" id="GO:0015074">
    <property type="term" value="P:DNA integration"/>
    <property type="evidence" value="ECO:0007669"/>
    <property type="project" value="UniProtKB-KW"/>
</dbReference>
<dbReference type="PANTHER" id="PTHR30349:SF64">
    <property type="entry name" value="PROPHAGE INTEGRASE INTD-RELATED"/>
    <property type="match status" value="1"/>
</dbReference>
<sequence>MQDIPKQIPTRPTRFIDQLRYFIRKRGLAYKTEQTYVRWVLQYIRFHDKKHPKDLNEAHIEAFLDHLGINLNAAKNTQRTALNALVFLYREFLGIEVKNLVFRHSTKHRRIPVVFTKEEAFSVIDNLDGSYKLMAQLMFGSGLRVSECLRLRVKDIDFGMNIISIIDGKGGKHRTTLLPSAITSELTNQVEHVKHQHQIDLAAGYGEVYMPDRLAIKYPSSAKSLAWQYLFPAKNLSIDPRSKKKRRHHIMDRSIQKAVKRAIHSAGINKHASCHTFRHSFATSLLQQGYDIRTIQKLLGHSKVETTEIYTHVVNQGAYGVISPLQR</sequence>
<evidence type="ECO:0000259" key="7">
    <source>
        <dbReference type="PROSITE" id="PS51900"/>
    </source>
</evidence>
<dbReference type="Gene3D" id="1.10.443.10">
    <property type="entry name" value="Intergrase catalytic core"/>
    <property type="match status" value="1"/>
</dbReference>
<evidence type="ECO:0000313" key="8">
    <source>
        <dbReference type="EMBL" id="GLQ29526.1"/>
    </source>
</evidence>